<dbReference type="EMBL" id="MU853336">
    <property type="protein sequence ID" value="KAK4114897.1"/>
    <property type="molecule type" value="Genomic_DNA"/>
</dbReference>
<dbReference type="GeneID" id="89934188"/>
<feature type="compositionally biased region" description="Basic and acidic residues" evidence="1">
    <location>
        <begin position="99"/>
        <end position="108"/>
    </location>
</feature>
<reference evidence="2" key="2">
    <citation type="submission" date="2023-05" db="EMBL/GenBank/DDBJ databases">
        <authorList>
            <consortium name="Lawrence Berkeley National Laboratory"/>
            <person name="Steindorff A."/>
            <person name="Hensen N."/>
            <person name="Bonometti L."/>
            <person name="Westerberg I."/>
            <person name="Brannstrom I.O."/>
            <person name="Guillou S."/>
            <person name="Cros-Aarteil S."/>
            <person name="Calhoun S."/>
            <person name="Haridas S."/>
            <person name="Kuo A."/>
            <person name="Mondo S."/>
            <person name="Pangilinan J."/>
            <person name="Riley R."/>
            <person name="Labutti K."/>
            <person name="Andreopoulos B."/>
            <person name="Lipzen A."/>
            <person name="Chen C."/>
            <person name="Yanf M."/>
            <person name="Daum C."/>
            <person name="Ng V."/>
            <person name="Clum A."/>
            <person name="Ohm R."/>
            <person name="Martin F."/>
            <person name="Silar P."/>
            <person name="Natvig D."/>
            <person name="Lalanne C."/>
            <person name="Gautier V."/>
            <person name="Ament-Velasquez S.L."/>
            <person name="Kruys A."/>
            <person name="Hutchinson M.I."/>
            <person name="Powell A.J."/>
            <person name="Barry K."/>
            <person name="Miller A.N."/>
            <person name="Grigoriev I.V."/>
            <person name="Debuchy R."/>
            <person name="Gladieux P."/>
            <person name="Thoren M.H."/>
            <person name="Johannesson H."/>
        </authorList>
    </citation>
    <scope>NUCLEOTIDE SEQUENCE</scope>
    <source>
        <strain evidence="2">CBS 508.74</strain>
    </source>
</reference>
<accession>A0AAN6TI36</accession>
<feature type="region of interest" description="Disordered" evidence="1">
    <location>
        <begin position="209"/>
        <end position="235"/>
    </location>
</feature>
<dbReference type="RefSeq" id="XP_064672467.1">
    <property type="nucleotide sequence ID" value="XM_064810064.1"/>
</dbReference>
<dbReference type="Proteomes" id="UP001302812">
    <property type="component" value="Unassembled WGS sequence"/>
</dbReference>
<gene>
    <name evidence="2" type="ORF">N656DRAFT_555599</name>
</gene>
<protein>
    <submittedName>
        <fullName evidence="2">Uncharacterized protein</fullName>
    </submittedName>
</protein>
<feature type="compositionally biased region" description="Low complexity" evidence="1">
    <location>
        <begin position="213"/>
        <end position="235"/>
    </location>
</feature>
<evidence type="ECO:0000313" key="2">
    <source>
        <dbReference type="EMBL" id="KAK4114897.1"/>
    </source>
</evidence>
<sequence length="235" mass="25389">MRRLGIDQAGGCEVGSAVVDGEVAALPSMPRRIDGVDDGFPGNTNVAVEAMETQTSRKSEAIRGVQAEEHGNANPREEERGDCTLAEAPSWFDDNQGSDTRDKDKSVCREQLTVPKPLRTARRRYWSSSSSSSPGLLRPEGLQSWRGTRRCQPSDESGRAEVHEYCHPVTQAGSSRSRPRSSISKLGLWEQAANIGSKLSTSWAGLYRHGATSSSKSNSKNNGRNGSAKGQQQSG</sequence>
<comment type="caution">
    <text evidence="2">The sequence shown here is derived from an EMBL/GenBank/DDBJ whole genome shotgun (WGS) entry which is preliminary data.</text>
</comment>
<name>A0AAN6TI36_9PEZI</name>
<feature type="compositionally biased region" description="Basic and acidic residues" evidence="1">
    <location>
        <begin position="152"/>
        <end position="166"/>
    </location>
</feature>
<proteinExistence type="predicted"/>
<evidence type="ECO:0000313" key="3">
    <source>
        <dbReference type="Proteomes" id="UP001302812"/>
    </source>
</evidence>
<dbReference type="AlphaFoldDB" id="A0AAN6TI36"/>
<feature type="compositionally biased region" description="Basic and acidic residues" evidence="1">
    <location>
        <begin position="55"/>
        <end position="82"/>
    </location>
</feature>
<evidence type="ECO:0000256" key="1">
    <source>
        <dbReference type="SAM" id="MobiDB-lite"/>
    </source>
</evidence>
<keyword evidence="3" id="KW-1185">Reference proteome</keyword>
<feature type="compositionally biased region" description="Low complexity" evidence="1">
    <location>
        <begin position="174"/>
        <end position="184"/>
    </location>
</feature>
<feature type="region of interest" description="Disordered" evidence="1">
    <location>
        <begin position="52"/>
        <end position="184"/>
    </location>
</feature>
<organism evidence="2 3">
    <name type="scientific">Canariomyces notabilis</name>
    <dbReference type="NCBI Taxonomy" id="2074819"/>
    <lineage>
        <taxon>Eukaryota</taxon>
        <taxon>Fungi</taxon>
        <taxon>Dikarya</taxon>
        <taxon>Ascomycota</taxon>
        <taxon>Pezizomycotina</taxon>
        <taxon>Sordariomycetes</taxon>
        <taxon>Sordariomycetidae</taxon>
        <taxon>Sordariales</taxon>
        <taxon>Chaetomiaceae</taxon>
        <taxon>Canariomyces</taxon>
    </lineage>
</organism>
<reference evidence="2" key="1">
    <citation type="journal article" date="2023" name="Mol. Phylogenet. Evol.">
        <title>Genome-scale phylogeny and comparative genomics of the fungal order Sordariales.</title>
        <authorList>
            <person name="Hensen N."/>
            <person name="Bonometti L."/>
            <person name="Westerberg I."/>
            <person name="Brannstrom I.O."/>
            <person name="Guillou S."/>
            <person name="Cros-Aarteil S."/>
            <person name="Calhoun S."/>
            <person name="Haridas S."/>
            <person name="Kuo A."/>
            <person name="Mondo S."/>
            <person name="Pangilinan J."/>
            <person name="Riley R."/>
            <person name="LaButti K."/>
            <person name="Andreopoulos B."/>
            <person name="Lipzen A."/>
            <person name="Chen C."/>
            <person name="Yan M."/>
            <person name="Daum C."/>
            <person name="Ng V."/>
            <person name="Clum A."/>
            <person name="Steindorff A."/>
            <person name="Ohm R.A."/>
            <person name="Martin F."/>
            <person name="Silar P."/>
            <person name="Natvig D.O."/>
            <person name="Lalanne C."/>
            <person name="Gautier V."/>
            <person name="Ament-Velasquez S.L."/>
            <person name="Kruys A."/>
            <person name="Hutchinson M.I."/>
            <person name="Powell A.J."/>
            <person name="Barry K."/>
            <person name="Miller A.N."/>
            <person name="Grigoriev I.V."/>
            <person name="Debuchy R."/>
            <person name="Gladieux P."/>
            <person name="Hiltunen Thoren M."/>
            <person name="Johannesson H."/>
        </authorList>
    </citation>
    <scope>NUCLEOTIDE SEQUENCE</scope>
    <source>
        <strain evidence="2">CBS 508.74</strain>
    </source>
</reference>